<keyword evidence="3" id="KW-1185">Reference proteome</keyword>
<organism evidence="2 3">
    <name type="scientific">Sphingobacterium thermophilum</name>
    <dbReference type="NCBI Taxonomy" id="768534"/>
    <lineage>
        <taxon>Bacteria</taxon>
        <taxon>Pseudomonadati</taxon>
        <taxon>Bacteroidota</taxon>
        <taxon>Sphingobacteriia</taxon>
        <taxon>Sphingobacteriales</taxon>
        <taxon>Sphingobacteriaceae</taxon>
        <taxon>Sphingobacterium</taxon>
    </lineage>
</organism>
<evidence type="ECO:0008006" key="4">
    <source>
        <dbReference type="Google" id="ProtNLM"/>
    </source>
</evidence>
<feature type="transmembrane region" description="Helical" evidence="1">
    <location>
        <begin position="79"/>
        <end position="99"/>
    </location>
</feature>
<comment type="caution">
    <text evidence="2">The sequence shown here is derived from an EMBL/GenBank/DDBJ whole genome shotgun (WGS) entry which is preliminary data.</text>
</comment>
<sequence>MEKNLDIDARRRREKDFAWIERMSILLDSKFNIGGFKFGLDPLLNLIPYAGQVVSFLFSLVLVLVMLRNGVSSKAAVKMLLNILYDAILGSIPLVGYAFDFFHRANKKNVRILKEHYFRGKYQGSAKGLLITLFIIIVLLCCVAFYWMWQLATWLWNALADLF</sequence>
<dbReference type="PANTHER" id="PTHR35519">
    <property type="entry name" value="MEMBRANE PROTEINS"/>
    <property type="match status" value="1"/>
</dbReference>
<reference evidence="3" key="1">
    <citation type="journal article" date="2019" name="Int. J. Syst. Evol. Microbiol.">
        <title>The Global Catalogue of Microorganisms (GCM) 10K type strain sequencing project: providing services to taxonomists for standard genome sequencing and annotation.</title>
        <authorList>
            <consortium name="The Broad Institute Genomics Platform"/>
            <consortium name="The Broad Institute Genome Sequencing Center for Infectious Disease"/>
            <person name="Wu L."/>
            <person name="Ma J."/>
        </authorList>
    </citation>
    <scope>NUCLEOTIDE SEQUENCE [LARGE SCALE GENOMIC DNA]</scope>
    <source>
        <strain evidence="3">JCM 17858</strain>
    </source>
</reference>
<dbReference type="InterPro" id="IPR025187">
    <property type="entry name" value="DUF4112"/>
</dbReference>
<evidence type="ECO:0000313" key="2">
    <source>
        <dbReference type="EMBL" id="GAA4521226.1"/>
    </source>
</evidence>
<dbReference type="EMBL" id="BAABGR010000044">
    <property type="protein sequence ID" value="GAA4521226.1"/>
    <property type="molecule type" value="Genomic_DNA"/>
</dbReference>
<evidence type="ECO:0000256" key="1">
    <source>
        <dbReference type="SAM" id="Phobius"/>
    </source>
</evidence>
<keyword evidence="1" id="KW-1133">Transmembrane helix</keyword>
<proteinExistence type="predicted"/>
<dbReference type="PANTHER" id="PTHR35519:SF2">
    <property type="entry name" value="PH DOMAIN PROTEIN"/>
    <property type="match status" value="1"/>
</dbReference>
<dbReference type="RefSeq" id="WP_039052944.1">
    <property type="nucleotide sequence ID" value="NZ_BAABGR010000044.1"/>
</dbReference>
<accession>A0ABP8R994</accession>
<keyword evidence="1" id="KW-0472">Membrane</keyword>
<evidence type="ECO:0000313" key="3">
    <source>
        <dbReference type="Proteomes" id="UP001500394"/>
    </source>
</evidence>
<protein>
    <recommendedName>
        <fullName evidence="4">DUF4112 domain-containing protein</fullName>
    </recommendedName>
</protein>
<name>A0ABP8R994_9SPHI</name>
<feature type="transmembrane region" description="Helical" evidence="1">
    <location>
        <begin position="46"/>
        <end position="67"/>
    </location>
</feature>
<gene>
    <name evidence="2" type="ORF">GCM10023173_26430</name>
</gene>
<dbReference type="Pfam" id="PF13430">
    <property type="entry name" value="DUF4112"/>
    <property type="match status" value="1"/>
</dbReference>
<keyword evidence="1" id="KW-0812">Transmembrane</keyword>
<dbReference type="Proteomes" id="UP001500394">
    <property type="component" value="Unassembled WGS sequence"/>
</dbReference>
<feature type="transmembrane region" description="Helical" evidence="1">
    <location>
        <begin position="128"/>
        <end position="149"/>
    </location>
</feature>